<dbReference type="SUPFAM" id="SSF49599">
    <property type="entry name" value="TRAF domain-like"/>
    <property type="match status" value="1"/>
</dbReference>
<feature type="region of interest" description="Disordered" evidence="6">
    <location>
        <begin position="167"/>
        <end position="209"/>
    </location>
</feature>
<dbReference type="Pfam" id="PF02176">
    <property type="entry name" value="zf-TRAF"/>
    <property type="match status" value="1"/>
</dbReference>
<keyword evidence="2 4" id="KW-0863">Zinc-finger</keyword>
<evidence type="ECO:0000256" key="5">
    <source>
        <dbReference type="SAM" id="Coils"/>
    </source>
</evidence>
<evidence type="ECO:0000256" key="2">
    <source>
        <dbReference type="ARBA" id="ARBA00022771"/>
    </source>
</evidence>
<evidence type="ECO:0000256" key="3">
    <source>
        <dbReference type="ARBA" id="ARBA00022833"/>
    </source>
</evidence>
<comment type="caution">
    <text evidence="8">The sequence shown here is derived from an EMBL/GenBank/DDBJ whole genome shotgun (WGS) entry which is preliminary data.</text>
</comment>
<proteinExistence type="predicted"/>
<dbReference type="Gene3D" id="3.30.40.10">
    <property type="entry name" value="Zinc/RING finger domain, C3HC4 (zinc finger)"/>
    <property type="match status" value="2"/>
</dbReference>
<keyword evidence="8" id="KW-0012">Acyltransferase</keyword>
<organism evidence="8 9">
    <name type="scientific">Desmophyllum pertusum</name>
    <dbReference type="NCBI Taxonomy" id="174260"/>
    <lineage>
        <taxon>Eukaryota</taxon>
        <taxon>Metazoa</taxon>
        <taxon>Cnidaria</taxon>
        <taxon>Anthozoa</taxon>
        <taxon>Hexacorallia</taxon>
        <taxon>Scleractinia</taxon>
        <taxon>Caryophylliina</taxon>
        <taxon>Caryophylliidae</taxon>
        <taxon>Desmophyllum</taxon>
    </lineage>
</organism>
<protein>
    <submittedName>
        <fullName evidence="8">Tnf receptor-associated factor 2</fullName>
        <ecNumber evidence="8">2.3.2.27</ecNumber>
    </submittedName>
</protein>
<evidence type="ECO:0000313" key="8">
    <source>
        <dbReference type="EMBL" id="KAJ7373743.1"/>
    </source>
</evidence>
<evidence type="ECO:0000256" key="6">
    <source>
        <dbReference type="SAM" id="MobiDB-lite"/>
    </source>
</evidence>
<keyword evidence="8" id="KW-0675">Receptor</keyword>
<dbReference type="EC" id="2.3.2.27" evidence="8"/>
<feature type="zinc finger region" description="TRAF-type" evidence="4">
    <location>
        <begin position="83"/>
        <end position="138"/>
    </location>
</feature>
<accession>A0A9W9Z1Q5</accession>
<feature type="domain" description="TRAF-type" evidence="7">
    <location>
        <begin position="83"/>
        <end position="138"/>
    </location>
</feature>
<evidence type="ECO:0000313" key="9">
    <source>
        <dbReference type="Proteomes" id="UP001163046"/>
    </source>
</evidence>
<dbReference type="OrthoDB" id="5945824at2759"/>
<reference evidence="8" key="1">
    <citation type="submission" date="2023-01" db="EMBL/GenBank/DDBJ databases">
        <title>Genome assembly of the deep-sea coral Lophelia pertusa.</title>
        <authorList>
            <person name="Herrera S."/>
            <person name="Cordes E."/>
        </authorList>
    </citation>
    <scope>NUCLEOTIDE SEQUENCE</scope>
    <source>
        <strain evidence="8">USNM1676648</strain>
        <tissue evidence="8">Polyp</tissue>
    </source>
</reference>
<dbReference type="AlphaFoldDB" id="A0A9W9Z1Q5"/>
<sequence length="253" mass="29492">MMCHDCFCRMKKQRGCPWKGQLGKLEEHLLNECPFVDINCPNKCDNQLQKKDLQQHLEKDCPLRTVPCKYCSKDVRWNALEDHYQACPKYPLQCEKCKKENITREKMDEHHDKECPLMELKCPFNMVGCTFEAKRTEVNQHVKEQMASHVMDMAKKVGVLISVETSGAQAATHRSAPPPRRTRGGGMESLPQEQASQEGYFSELSTRTQHQRNEIDEMRRIMTGLTNTVHHLERQVEEARIRQERPVQELTLR</sequence>
<dbReference type="PANTHER" id="PTHR10131">
    <property type="entry name" value="TNF RECEPTOR ASSOCIATED FACTOR"/>
    <property type="match status" value="1"/>
</dbReference>
<dbReference type="InterPro" id="IPR013083">
    <property type="entry name" value="Znf_RING/FYVE/PHD"/>
</dbReference>
<name>A0A9W9Z1Q5_9CNID</name>
<keyword evidence="8" id="KW-0808">Transferase</keyword>
<dbReference type="GO" id="GO:0061630">
    <property type="term" value="F:ubiquitin protein ligase activity"/>
    <property type="evidence" value="ECO:0007669"/>
    <property type="project" value="UniProtKB-EC"/>
</dbReference>
<feature type="compositionally biased region" description="Polar residues" evidence="6">
    <location>
        <begin position="191"/>
        <end position="208"/>
    </location>
</feature>
<evidence type="ECO:0000256" key="4">
    <source>
        <dbReference type="PROSITE-ProRule" id="PRU00207"/>
    </source>
</evidence>
<keyword evidence="5" id="KW-0175">Coiled coil</keyword>
<feature type="domain" description="TRAF-type" evidence="7">
    <location>
        <begin position="28"/>
        <end position="81"/>
    </location>
</feature>
<dbReference type="GO" id="GO:0008270">
    <property type="term" value="F:zinc ion binding"/>
    <property type="evidence" value="ECO:0007669"/>
    <property type="project" value="UniProtKB-KW"/>
</dbReference>
<evidence type="ECO:0000256" key="1">
    <source>
        <dbReference type="ARBA" id="ARBA00022723"/>
    </source>
</evidence>
<dbReference type="PANTHER" id="PTHR10131:SF94">
    <property type="entry name" value="TNF RECEPTOR-ASSOCIATED FACTOR 4"/>
    <property type="match status" value="1"/>
</dbReference>
<keyword evidence="3 4" id="KW-0862">Zinc</keyword>
<dbReference type="Proteomes" id="UP001163046">
    <property type="component" value="Unassembled WGS sequence"/>
</dbReference>
<feature type="zinc finger region" description="TRAF-type" evidence="4">
    <location>
        <begin position="28"/>
        <end position="81"/>
    </location>
</feature>
<dbReference type="InterPro" id="IPR001293">
    <property type="entry name" value="Znf_TRAF"/>
</dbReference>
<gene>
    <name evidence="8" type="primary">TRAF2_2</name>
    <name evidence="8" type="ORF">OS493_011352</name>
</gene>
<dbReference type="GO" id="GO:0043122">
    <property type="term" value="P:regulation of canonical NF-kappaB signal transduction"/>
    <property type="evidence" value="ECO:0007669"/>
    <property type="project" value="TreeGrafter"/>
</dbReference>
<keyword evidence="1 4" id="KW-0479">Metal-binding</keyword>
<feature type="coiled-coil region" evidence="5">
    <location>
        <begin position="215"/>
        <end position="242"/>
    </location>
</feature>
<keyword evidence="9" id="KW-1185">Reference proteome</keyword>
<dbReference type="EMBL" id="MU826830">
    <property type="protein sequence ID" value="KAJ7373743.1"/>
    <property type="molecule type" value="Genomic_DNA"/>
</dbReference>
<evidence type="ECO:0000259" key="7">
    <source>
        <dbReference type="PROSITE" id="PS50145"/>
    </source>
</evidence>
<dbReference type="PROSITE" id="PS50145">
    <property type="entry name" value="ZF_TRAF"/>
    <property type="match status" value="2"/>
</dbReference>